<feature type="repeat" description="WD" evidence="8">
    <location>
        <begin position="385"/>
        <end position="426"/>
    </location>
</feature>
<evidence type="ECO:0000256" key="8">
    <source>
        <dbReference type="PROSITE-ProRule" id="PRU00221"/>
    </source>
</evidence>
<dbReference type="AlphaFoldDB" id="A0A9P7YZP4"/>
<dbReference type="PANTHER" id="PTHR44215">
    <property type="entry name" value="WD REPEAT-CONTAINING PROTEIN 75"/>
    <property type="match status" value="1"/>
</dbReference>
<comment type="subcellular location">
    <subcellularLocation>
        <location evidence="1">Nucleus</location>
        <location evidence="1">Nucleolus</location>
    </subcellularLocation>
</comment>
<evidence type="ECO:0000256" key="7">
    <source>
        <dbReference type="ARBA" id="ARBA00023242"/>
    </source>
</evidence>
<proteinExistence type="predicted"/>
<dbReference type="InterPro" id="IPR011047">
    <property type="entry name" value="Quinoprotein_ADH-like_sf"/>
</dbReference>
<name>A0A9P7YZP4_9HELO</name>
<evidence type="ECO:0000313" key="10">
    <source>
        <dbReference type="EMBL" id="KAG9242784.1"/>
    </source>
</evidence>
<evidence type="ECO:0000256" key="3">
    <source>
        <dbReference type="ARBA" id="ARBA00022552"/>
    </source>
</evidence>
<evidence type="ECO:0000256" key="1">
    <source>
        <dbReference type="ARBA" id="ARBA00004604"/>
    </source>
</evidence>
<dbReference type="CDD" id="cd23952">
    <property type="entry name" value="Utp17_CTD"/>
    <property type="match status" value="1"/>
</dbReference>
<dbReference type="GO" id="GO:2000234">
    <property type="term" value="P:positive regulation of rRNA processing"/>
    <property type="evidence" value="ECO:0007669"/>
    <property type="project" value="TreeGrafter"/>
</dbReference>
<dbReference type="PANTHER" id="PTHR44215:SF1">
    <property type="entry name" value="WD REPEAT-CONTAINING PROTEIN 75"/>
    <property type="match status" value="1"/>
</dbReference>
<feature type="region of interest" description="Disordered" evidence="9">
    <location>
        <begin position="1"/>
        <end position="25"/>
    </location>
</feature>
<dbReference type="GO" id="GO:0032040">
    <property type="term" value="C:small-subunit processome"/>
    <property type="evidence" value="ECO:0007669"/>
    <property type="project" value="InterPro"/>
</dbReference>
<keyword evidence="7" id="KW-0539">Nucleus</keyword>
<dbReference type="Gene3D" id="2.130.10.10">
    <property type="entry name" value="YVTN repeat-like/Quinoprotein amine dehydrogenase"/>
    <property type="match status" value="2"/>
</dbReference>
<reference evidence="10" key="1">
    <citation type="journal article" date="2021" name="IMA Fungus">
        <title>Genomic characterization of three marine fungi, including Emericellopsis atlantica sp. nov. with signatures of a generalist lifestyle and marine biomass degradation.</title>
        <authorList>
            <person name="Hagestad O.C."/>
            <person name="Hou L."/>
            <person name="Andersen J.H."/>
            <person name="Hansen E.H."/>
            <person name="Altermark B."/>
            <person name="Li C."/>
            <person name="Kuhnert E."/>
            <person name="Cox R.J."/>
            <person name="Crous P.W."/>
            <person name="Spatafora J.W."/>
            <person name="Lail K."/>
            <person name="Amirebrahimi M."/>
            <person name="Lipzen A."/>
            <person name="Pangilinan J."/>
            <person name="Andreopoulos W."/>
            <person name="Hayes R.D."/>
            <person name="Ng V."/>
            <person name="Grigoriev I.V."/>
            <person name="Jackson S.A."/>
            <person name="Sutton T.D.S."/>
            <person name="Dobson A.D.W."/>
            <person name="Rama T."/>
        </authorList>
    </citation>
    <scope>NUCLEOTIDE SEQUENCE</scope>
    <source>
        <strain evidence="10">TRa3180A</strain>
    </source>
</reference>
<dbReference type="GO" id="GO:0006364">
    <property type="term" value="P:rRNA processing"/>
    <property type="evidence" value="ECO:0007669"/>
    <property type="project" value="UniProtKB-KW"/>
</dbReference>
<dbReference type="GO" id="GO:0045943">
    <property type="term" value="P:positive regulation of transcription by RNA polymerase I"/>
    <property type="evidence" value="ECO:0007669"/>
    <property type="project" value="InterPro"/>
</dbReference>
<dbReference type="InterPro" id="IPR053826">
    <property type="entry name" value="WDR75"/>
</dbReference>
<dbReference type="OrthoDB" id="4096at2759"/>
<dbReference type="Pfam" id="PF23869">
    <property type="entry name" value="Beta-prop_WDR75_1st"/>
    <property type="match status" value="1"/>
</dbReference>
<protein>
    <submittedName>
        <fullName evidence="10">Quinon protein alcohol dehydrogenase-like superfamily</fullName>
    </submittedName>
</protein>
<keyword evidence="5" id="KW-0677">Repeat</keyword>
<organism evidence="10 11">
    <name type="scientific">Calycina marina</name>
    <dbReference type="NCBI Taxonomy" id="1763456"/>
    <lineage>
        <taxon>Eukaryota</taxon>
        <taxon>Fungi</taxon>
        <taxon>Dikarya</taxon>
        <taxon>Ascomycota</taxon>
        <taxon>Pezizomycotina</taxon>
        <taxon>Leotiomycetes</taxon>
        <taxon>Helotiales</taxon>
        <taxon>Pezizellaceae</taxon>
        <taxon>Calycina</taxon>
    </lineage>
</organism>
<keyword evidence="4 8" id="KW-0853">WD repeat</keyword>
<evidence type="ECO:0000313" key="11">
    <source>
        <dbReference type="Proteomes" id="UP000887226"/>
    </source>
</evidence>
<dbReference type="PROSITE" id="PS50294">
    <property type="entry name" value="WD_REPEATS_REGION"/>
    <property type="match status" value="1"/>
</dbReference>
<evidence type="ECO:0000256" key="2">
    <source>
        <dbReference type="ARBA" id="ARBA00022517"/>
    </source>
</evidence>
<dbReference type="EMBL" id="MU254037">
    <property type="protein sequence ID" value="KAG9242784.1"/>
    <property type="molecule type" value="Genomic_DNA"/>
</dbReference>
<dbReference type="InterPro" id="IPR001680">
    <property type="entry name" value="WD40_rpt"/>
</dbReference>
<dbReference type="Proteomes" id="UP000887226">
    <property type="component" value="Unassembled WGS sequence"/>
</dbReference>
<sequence>MSSGTVELKRKRLGPNLSEKHKSGPPIAPIFGWDAAFELPEIVPGEELVAYDMSGQPISGTGVDEWKCNGEIKEQKEETERQREEVQLYEARQQPAWNVSSSIGGRMINADPVFTQDEKFLILANRSSISVYSTSNSLLTTTLIPKVDVVKRPNARIIAYCISPTNPDHIWVAFADGAIYYINWISGEGADEFWTLSSNGCIHMTVASMVSGGRRRDVVFATELRSDKAWRITANELSLPGSKLPSASITIFTSTQMVNYLKSANEGEVLVATAEKSIMLGFLATDKYETLDKIRYEFRVFDSSAFISAIDVRCSIPHKEDEEDEVVAKRKGKKQKQKQKPKPIVDVVVGDAKGSIFVHNDLLRNLLNKERLKQESNISLLPQKLHWHRQGVQTVKWSLDGAYIISGGSETVLVLWQLDTGRHQFLPHMAATIQNVVVSPAGTSYAVQLKDNSAMILSTAELKATSNVAGIQSSVLAHEESIEVKVQRVEDEPLAHSLFQRTPATINPSDPSQLLVAVGQEHELHPIKPLALKRPYLQTFDLKNARSVGRQALTRSNITNINVAPGFGRMTEPTVTHMKLSFDGKWLATIDEWTPSEADLEHILHAGMDGIDERWRRREVCLKFWQMGQGEVWELVSRINAPHSFEDAAGAGRVLDLAADPSSTRFSTIGDDAVVRTWVTRSRKRDNVVVRGRYGTPLKNWDCHQSASMGKHGLDDNDRLQPRSVNGCVAFSEDGSILAVAAGGDNDGLLHLLDADSGTIRLSLNKMYEGHILQIDFLGQDLITLSDKVLLYDIAANEMRLSFGLTSEVTKLELSQKLEMLHLAVDPKSRTFAVATPGYAHDPKNLKTLLNLRSLLNQCSHLVVFSPKQRLPVFKQIFGTVITALLPAIGSEGFMFLDSAAEIYTCFQQGTHVVTAMAQSTSALKLEGSDNEAEDTMDISEDEDEHLGFLPGEDKKIANNPNFSFNFEDDETPVVTQQKLSEVFDIGPSFALPPMEELFYQVAGLFLGPPMTPAT</sequence>
<dbReference type="SUPFAM" id="SSF50998">
    <property type="entry name" value="Quinoprotein alcohol dehydrogenase-like"/>
    <property type="match status" value="1"/>
</dbReference>
<evidence type="ECO:0000256" key="6">
    <source>
        <dbReference type="ARBA" id="ARBA00023163"/>
    </source>
</evidence>
<dbReference type="PROSITE" id="PS50082">
    <property type="entry name" value="WD_REPEATS_2"/>
    <property type="match status" value="1"/>
</dbReference>
<keyword evidence="11" id="KW-1185">Reference proteome</keyword>
<comment type="caution">
    <text evidence="10">The sequence shown here is derived from an EMBL/GenBank/DDBJ whole genome shotgun (WGS) entry which is preliminary data.</text>
</comment>
<dbReference type="GO" id="GO:0003723">
    <property type="term" value="F:RNA binding"/>
    <property type="evidence" value="ECO:0007669"/>
    <property type="project" value="InterPro"/>
</dbReference>
<evidence type="ECO:0000256" key="9">
    <source>
        <dbReference type="SAM" id="MobiDB-lite"/>
    </source>
</evidence>
<evidence type="ECO:0000256" key="4">
    <source>
        <dbReference type="ARBA" id="ARBA00022574"/>
    </source>
</evidence>
<keyword evidence="3" id="KW-0698">rRNA processing</keyword>
<evidence type="ECO:0000256" key="5">
    <source>
        <dbReference type="ARBA" id="ARBA00022737"/>
    </source>
</evidence>
<dbReference type="InterPro" id="IPR015943">
    <property type="entry name" value="WD40/YVTN_repeat-like_dom_sf"/>
</dbReference>
<keyword evidence="2" id="KW-0690">Ribosome biogenesis</keyword>
<keyword evidence="6" id="KW-0804">Transcription</keyword>
<gene>
    <name evidence="10" type="ORF">BJ878DRAFT_513818</name>
</gene>
<dbReference type="SMART" id="SM00320">
    <property type="entry name" value="WD40"/>
    <property type="match status" value="2"/>
</dbReference>
<accession>A0A9P7YZP4</accession>